<dbReference type="InterPro" id="IPR046042">
    <property type="entry name" value="DUF6000"/>
</dbReference>
<keyword evidence="2" id="KW-1185">Reference proteome</keyword>
<evidence type="ECO:0000313" key="2">
    <source>
        <dbReference type="Proteomes" id="UP000251891"/>
    </source>
</evidence>
<dbReference type="EMBL" id="QLYX01000014">
    <property type="protein sequence ID" value="RAY12297.1"/>
    <property type="molecule type" value="Genomic_DNA"/>
</dbReference>
<reference evidence="1 2" key="1">
    <citation type="submission" date="2018-06" db="EMBL/GenBank/DDBJ databases">
        <title>Actinomadura craniellae sp. nov. isolated from marine sponge Craniella sp.</title>
        <authorList>
            <person name="Li L."/>
            <person name="Xu Q.H."/>
            <person name="Lin H.W."/>
            <person name="Lu Y.H."/>
        </authorList>
    </citation>
    <scope>NUCLEOTIDE SEQUENCE [LARGE SCALE GENOMIC DNA]</scope>
    <source>
        <strain evidence="1 2">LHW63021</strain>
    </source>
</reference>
<accession>A0A365GZQ8</accession>
<comment type="caution">
    <text evidence="1">The sequence shown here is derived from an EMBL/GenBank/DDBJ whole genome shotgun (WGS) entry which is preliminary data.</text>
</comment>
<evidence type="ECO:0000313" key="1">
    <source>
        <dbReference type="EMBL" id="RAY12297.1"/>
    </source>
</evidence>
<dbReference type="Pfam" id="PF19463">
    <property type="entry name" value="DUF6000"/>
    <property type="match status" value="1"/>
</dbReference>
<organism evidence="1 2">
    <name type="scientific">Actinomadura craniellae</name>
    <dbReference type="NCBI Taxonomy" id="2231787"/>
    <lineage>
        <taxon>Bacteria</taxon>
        <taxon>Bacillati</taxon>
        <taxon>Actinomycetota</taxon>
        <taxon>Actinomycetes</taxon>
        <taxon>Streptosporangiales</taxon>
        <taxon>Thermomonosporaceae</taxon>
        <taxon>Actinomadura</taxon>
    </lineage>
</organism>
<dbReference type="AlphaFoldDB" id="A0A365GZQ8"/>
<gene>
    <name evidence="1" type="ORF">DPM19_26695</name>
</gene>
<protein>
    <submittedName>
        <fullName evidence="1">Uncharacterized protein</fullName>
    </submittedName>
</protein>
<dbReference type="Proteomes" id="UP000251891">
    <property type="component" value="Unassembled WGS sequence"/>
</dbReference>
<proteinExistence type="predicted"/>
<sequence>MGVNALRDGEPRRSLLVRSLGEDASLITDDELDLLLTSEWRARLTAAWLIGLDLRTGYRDRLGELLYDGSFVKANAGYALAFARFGQHPDAMFLATALAHKLSEPEPFYERDFVIGALLYLDERLGTDHAGGLLSGSWRQPVPSRPDRERFKGYMGQLCAFADECMRRTIRSTPE</sequence>
<name>A0A365GZQ8_9ACTN</name>